<organism evidence="3 4">
    <name type="scientific">Friedmanniomyces simplex</name>
    <dbReference type="NCBI Taxonomy" id="329884"/>
    <lineage>
        <taxon>Eukaryota</taxon>
        <taxon>Fungi</taxon>
        <taxon>Dikarya</taxon>
        <taxon>Ascomycota</taxon>
        <taxon>Pezizomycotina</taxon>
        <taxon>Dothideomycetes</taxon>
        <taxon>Dothideomycetidae</taxon>
        <taxon>Mycosphaerellales</taxon>
        <taxon>Teratosphaeriaceae</taxon>
        <taxon>Friedmanniomyces</taxon>
    </lineage>
</organism>
<keyword evidence="1" id="KW-0175">Coiled coil</keyword>
<gene>
    <name evidence="3" type="ORF">B0A55_09800</name>
</gene>
<evidence type="ECO:0000256" key="2">
    <source>
        <dbReference type="SAM" id="MobiDB-lite"/>
    </source>
</evidence>
<proteinExistence type="predicted"/>
<keyword evidence="4" id="KW-1185">Reference proteome</keyword>
<sequence length="251" mass="28347">MPPVIPDALSFTPDRWLVVGLNAGDVFRKVADIRREARKREAELEEEQEAAAREREAQARARHAAVVATAVENKGPWDLTGNWTINCPYLEDPDDPDSEDEDGYADEEEEEEEASSHVQQQTAKPIQGTPAEQRYYATFDFSVVEGIMRISGPVTSSKQKACAMTYRWRGRESGERVIEVGSHERLLEIAFSKRGTTLSGDFEGDCVGKVSFTGVKVEAGDYRLGSSEYEWKDLSARSYERERVGRWGRRY</sequence>
<dbReference type="OrthoDB" id="4630416at2759"/>
<dbReference type="EMBL" id="NAJQ01000840">
    <property type="protein sequence ID" value="TKA64431.1"/>
    <property type="molecule type" value="Genomic_DNA"/>
</dbReference>
<feature type="compositionally biased region" description="Acidic residues" evidence="2">
    <location>
        <begin position="91"/>
        <end position="113"/>
    </location>
</feature>
<feature type="region of interest" description="Disordered" evidence="2">
    <location>
        <begin position="85"/>
        <end position="129"/>
    </location>
</feature>
<accession>A0A4U0WN53</accession>
<evidence type="ECO:0000256" key="1">
    <source>
        <dbReference type="SAM" id="Coils"/>
    </source>
</evidence>
<comment type="caution">
    <text evidence="3">The sequence shown here is derived from an EMBL/GenBank/DDBJ whole genome shotgun (WGS) entry which is preliminary data.</text>
</comment>
<reference evidence="3 4" key="1">
    <citation type="submission" date="2017-03" db="EMBL/GenBank/DDBJ databases">
        <title>Genomes of endolithic fungi from Antarctica.</title>
        <authorList>
            <person name="Coleine C."/>
            <person name="Masonjones S."/>
            <person name="Stajich J.E."/>
        </authorList>
    </citation>
    <scope>NUCLEOTIDE SEQUENCE [LARGE SCALE GENOMIC DNA]</scope>
    <source>
        <strain evidence="3 4">CCFEE 5184</strain>
    </source>
</reference>
<feature type="coiled-coil region" evidence="1">
    <location>
        <begin position="27"/>
        <end position="61"/>
    </location>
</feature>
<evidence type="ECO:0000313" key="3">
    <source>
        <dbReference type="EMBL" id="TKA64431.1"/>
    </source>
</evidence>
<dbReference type="AlphaFoldDB" id="A0A4U0WN53"/>
<dbReference type="Proteomes" id="UP000309340">
    <property type="component" value="Unassembled WGS sequence"/>
</dbReference>
<name>A0A4U0WN53_9PEZI</name>
<protein>
    <submittedName>
        <fullName evidence="3">Uncharacterized protein</fullName>
    </submittedName>
</protein>
<evidence type="ECO:0000313" key="4">
    <source>
        <dbReference type="Proteomes" id="UP000309340"/>
    </source>
</evidence>